<feature type="compositionally biased region" description="Acidic residues" evidence="2">
    <location>
        <begin position="284"/>
        <end position="298"/>
    </location>
</feature>
<evidence type="ECO:0000259" key="4">
    <source>
        <dbReference type="PROSITE" id="PS51294"/>
    </source>
</evidence>
<feature type="region of interest" description="Disordered" evidence="2">
    <location>
        <begin position="242"/>
        <end position="333"/>
    </location>
</feature>
<evidence type="ECO:0000256" key="2">
    <source>
        <dbReference type="SAM" id="MobiDB-lite"/>
    </source>
</evidence>
<dbReference type="InterPro" id="IPR052450">
    <property type="entry name" value="TRBD-Containing_Protein"/>
</dbReference>
<feature type="domain" description="Myb-like" evidence="3">
    <location>
        <begin position="89"/>
        <end position="144"/>
    </location>
</feature>
<dbReference type="EMBL" id="KV419401">
    <property type="protein sequence ID" value="KZS95381.1"/>
    <property type="molecule type" value="Genomic_DNA"/>
</dbReference>
<feature type="domain" description="Myb-like" evidence="3">
    <location>
        <begin position="177"/>
        <end position="231"/>
    </location>
</feature>
<evidence type="ECO:0008006" key="7">
    <source>
        <dbReference type="Google" id="ProtNLM"/>
    </source>
</evidence>
<dbReference type="CDD" id="cd11660">
    <property type="entry name" value="SANT_TRF"/>
    <property type="match status" value="2"/>
</dbReference>
<feature type="compositionally biased region" description="Low complexity" evidence="2">
    <location>
        <begin position="399"/>
        <end position="416"/>
    </location>
</feature>
<gene>
    <name evidence="5" type="ORF">SISNIDRAFT_483619</name>
</gene>
<dbReference type="InterPro" id="IPR009057">
    <property type="entry name" value="Homeodomain-like_sf"/>
</dbReference>
<protein>
    <recommendedName>
        <fullName evidence="7">Myb-like domain-containing protein</fullName>
    </recommendedName>
</protein>
<feature type="domain" description="HTH myb-type" evidence="4">
    <location>
        <begin position="177"/>
        <end position="235"/>
    </location>
</feature>
<dbReference type="InterPro" id="IPR017930">
    <property type="entry name" value="Myb_dom"/>
</dbReference>
<keyword evidence="6" id="KW-1185">Reference proteome</keyword>
<dbReference type="Proteomes" id="UP000076722">
    <property type="component" value="Unassembled WGS sequence"/>
</dbReference>
<dbReference type="SUPFAM" id="SSF46689">
    <property type="entry name" value="Homeodomain-like"/>
    <property type="match status" value="2"/>
</dbReference>
<feature type="compositionally biased region" description="Polar residues" evidence="2">
    <location>
        <begin position="324"/>
        <end position="333"/>
    </location>
</feature>
<feature type="compositionally biased region" description="Polar residues" evidence="2">
    <location>
        <begin position="1"/>
        <end position="21"/>
    </location>
</feature>
<dbReference type="SMART" id="SM00717">
    <property type="entry name" value="SANT"/>
    <property type="match status" value="2"/>
</dbReference>
<feature type="compositionally biased region" description="Basic and acidic residues" evidence="2">
    <location>
        <begin position="554"/>
        <end position="567"/>
    </location>
</feature>
<dbReference type="PANTHER" id="PTHR46734">
    <property type="entry name" value="TELOMERIC REPEAT-BINDING FACTOR 1 TERF1"/>
    <property type="match status" value="1"/>
</dbReference>
<organism evidence="5 6">
    <name type="scientific">Sistotremastrum niveocremeum HHB9708</name>
    <dbReference type="NCBI Taxonomy" id="1314777"/>
    <lineage>
        <taxon>Eukaryota</taxon>
        <taxon>Fungi</taxon>
        <taxon>Dikarya</taxon>
        <taxon>Basidiomycota</taxon>
        <taxon>Agaricomycotina</taxon>
        <taxon>Agaricomycetes</taxon>
        <taxon>Sistotremastrales</taxon>
        <taxon>Sistotremastraceae</taxon>
        <taxon>Sertulicium</taxon>
        <taxon>Sertulicium niveocremeum</taxon>
    </lineage>
</organism>
<proteinExistence type="predicted"/>
<feature type="compositionally biased region" description="Basic and acidic residues" evidence="2">
    <location>
        <begin position="580"/>
        <end position="594"/>
    </location>
</feature>
<dbReference type="InterPro" id="IPR001005">
    <property type="entry name" value="SANT/Myb"/>
</dbReference>
<name>A0A164WUS9_9AGAM</name>
<dbReference type="Gene3D" id="1.10.246.220">
    <property type="match status" value="1"/>
</dbReference>
<dbReference type="STRING" id="1314777.A0A164WUS9"/>
<dbReference type="Pfam" id="PF00249">
    <property type="entry name" value="Myb_DNA-binding"/>
    <property type="match status" value="2"/>
</dbReference>
<feature type="compositionally biased region" description="Polar residues" evidence="2">
    <location>
        <begin position="57"/>
        <end position="69"/>
    </location>
</feature>
<feature type="region of interest" description="Disordered" evidence="2">
    <location>
        <begin position="747"/>
        <end position="806"/>
    </location>
</feature>
<feature type="compositionally biased region" description="Low complexity" evidence="2">
    <location>
        <begin position="645"/>
        <end position="683"/>
    </location>
</feature>
<dbReference type="OrthoDB" id="608866at2759"/>
<sequence>MTTAESHPSSSRTFLNESPATFSFKPPLSSTTLKQRRVSLPSSPRLVPAWTFRDDTGLSTSKPKASTVTEQRKTKSRKSFNEDADNTTQDKKPRKKWTEEETRMLVDGCNRWGVGNWKQILSDPELVFDNRSPVDLKDRFRTYFPDAYRQLYPNAKTHLSTRVRSSNPDGSFIFEKMRSRKRRPFTPEEDEALKRGYEQHGTTWATIVKDPVFQSQNRRSTDLRDRFRNAFPELYLKAGYKPRSLPKAKRRKGSEGDLPSPIFERRKRRATVAGLPDDRTVSPEVEDTSDAEDDDEPSPEVSSTPQFVPDSATSPPSTPLEAEQISTSQWVSSLPSIPSTTPFLGGGWSGSGSPAHSPAEYSLPTYRSLHMIGKSDWGPQDWLSSNPRMESPSQFPSLQQHFSSGPPSSFSPSHSYAHSQGVLDRYDLFPTTTASHDFAQSEVAYGDNHSQFSDAEMFASSSFRGFTHHSNTAGDLIFGTRSQGGFGGYGHGLEGLGLTGISGNGEGSVHPMQLHCINELGVDAIKLDDHAAAGPLDSSDHPLTEEPVEDVNMDSEKPRKKRDEVSRPSRLSTFLTGHASADEAIRTPTRDTHPRSLTPSFLESPGKQDPAGPSLRNFITPLHRSFSQPPSELHSHGHSVTAVAPSLLHSPSSPEPFNFPWNTSSNSHSTNYTTTTTTTTNSNAPPTSEWTDSVPFLDLHYYNSSSSAALSLFGQEAVPSSAGALDLAHANPVHTTSPVRRLFSGLGARSKTPSLDPKDGSQKLGLGQRPVQHHRVQSAVSPDDLQLKKGRDNKRKRVSWDGHGSH</sequence>
<feature type="region of interest" description="Disordered" evidence="2">
    <location>
        <begin position="381"/>
        <end position="416"/>
    </location>
</feature>
<dbReference type="AlphaFoldDB" id="A0A164WUS9"/>
<feature type="domain" description="HTH myb-type" evidence="4">
    <location>
        <begin position="89"/>
        <end position="148"/>
    </location>
</feature>
<evidence type="ECO:0000313" key="6">
    <source>
        <dbReference type="Proteomes" id="UP000076722"/>
    </source>
</evidence>
<feature type="compositionally biased region" description="Polar residues" evidence="2">
    <location>
        <begin position="382"/>
        <end position="398"/>
    </location>
</feature>
<accession>A0A164WUS9</accession>
<dbReference type="PROSITE" id="PS50090">
    <property type="entry name" value="MYB_LIKE"/>
    <property type="match status" value="2"/>
</dbReference>
<keyword evidence="1" id="KW-0539">Nucleus</keyword>
<feature type="compositionally biased region" description="Basic and acidic residues" evidence="2">
    <location>
        <begin position="88"/>
        <end position="99"/>
    </location>
</feature>
<feature type="region of interest" description="Disordered" evidence="2">
    <location>
        <begin position="1"/>
        <end position="99"/>
    </location>
</feature>
<evidence type="ECO:0000313" key="5">
    <source>
        <dbReference type="EMBL" id="KZS95381.1"/>
    </source>
</evidence>
<dbReference type="PANTHER" id="PTHR46734:SF1">
    <property type="entry name" value="TELOMERIC REPEAT-BINDING FACTOR 1"/>
    <property type="match status" value="1"/>
</dbReference>
<reference evidence="5 6" key="1">
    <citation type="journal article" date="2016" name="Mol. Biol. Evol.">
        <title>Comparative Genomics of Early-Diverging Mushroom-Forming Fungi Provides Insights into the Origins of Lignocellulose Decay Capabilities.</title>
        <authorList>
            <person name="Nagy L.G."/>
            <person name="Riley R."/>
            <person name="Tritt A."/>
            <person name="Adam C."/>
            <person name="Daum C."/>
            <person name="Floudas D."/>
            <person name="Sun H."/>
            <person name="Yadav J.S."/>
            <person name="Pangilinan J."/>
            <person name="Larsson K.H."/>
            <person name="Matsuura K."/>
            <person name="Barry K."/>
            <person name="Labutti K."/>
            <person name="Kuo R."/>
            <person name="Ohm R.A."/>
            <person name="Bhattacharya S.S."/>
            <person name="Shirouzu T."/>
            <person name="Yoshinaga Y."/>
            <person name="Martin F.M."/>
            <person name="Grigoriev I.V."/>
            <person name="Hibbett D.S."/>
        </authorList>
    </citation>
    <scope>NUCLEOTIDE SEQUENCE [LARGE SCALE GENOMIC DNA]</scope>
    <source>
        <strain evidence="5 6">HHB9708</strain>
    </source>
</reference>
<feature type="region of interest" description="Disordered" evidence="2">
    <location>
        <begin position="532"/>
        <end position="688"/>
    </location>
</feature>
<evidence type="ECO:0000259" key="3">
    <source>
        <dbReference type="PROSITE" id="PS50090"/>
    </source>
</evidence>
<dbReference type="Gene3D" id="1.10.10.60">
    <property type="entry name" value="Homeodomain-like"/>
    <property type="match status" value="1"/>
</dbReference>
<dbReference type="PROSITE" id="PS51294">
    <property type="entry name" value="HTH_MYB"/>
    <property type="match status" value="2"/>
</dbReference>
<evidence type="ECO:0000256" key="1">
    <source>
        <dbReference type="ARBA" id="ARBA00023242"/>
    </source>
</evidence>